<evidence type="ECO:0000313" key="2">
    <source>
        <dbReference type="Proteomes" id="UP001062846"/>
    </source>
</evidence>
<name>A0ACC0LFX1_RHOML</name>
<protein>
    <submittedName>
        <fullName evidence="1">Uncharacterized protein</fullName>
    </submittedName>
</protein>
<comment type="caution">
    <text evidence="1">The sequence shown here is derived from an EMBL/GenBank/DDBJ whole genome shotgun (WGS) entry which is preliminary data.</text>
</comment>
<sequence>MELQMWDFLFRRNLYDWESVKLDELNDLLDQSGVAIPSDVPDQLLWQATSSGLLHWWKTGIVKPKHKIIWESIPFAVIWTVWNTRNQLVFENKTVDWMETTDLFKARVAFWVTSNKDGSVYTMDDIMFRLHSLVKSG</sequence>
<accession>A0ACC0LFX1</accession>
<reference evidence="1" key="1">
    <citation type="submission" date="2022-02" db="EMBL/GenBank/DDBJ databases">
        <title>Plant Genome Project.</title>
        <authorList>
            <person name="Zhang R.-G."/>
        </authorList>
    </citation>
    <scope>NUCLEOTIDE SEQUENCE</scope>
    <source>
        <strain evidence="1">AT1</strain>
    </source>
</reference>
<gene>
    <name evidence="1" type="ORF">RHMOL_Rhmol12G0054600</name>
</gene>
<evidence type="ECO:0000313" key="1">
    <source>
        <dbReference type="EMBL" id="KAI8527166.1"/>
    </source>
</evidence>
<dbReference type="Proteomes" id="UP001062846">
    <property type="component" value="Chromosome 12"/>
</dbReference>
<dbReference type="EMBL" id="CM046399">
    <property type="protein sequence ID" value="KAI8527166.1"/>
    <property type="molecule type" value="Genomic_DNA"/>
</dbReference>
<proteinExistence type="predicted"/>
<organism evidence="1 2">
    <name type="scientific">Rhododendron molle</name>
    <name type="common">Chinese azalea</name>
    <name type="synonym">Azalea mollis</name>
    <dbReference type="NCBI Taxonomy" id="49168"/>
    <lineage>
        <taxon>Eukaryota</taxon>
        <taxon>Viridiplantae</taxon>
        <taxon>Streptophyta</taxon>
        <taxon>Embryophyta</taxon>
        <taxon>Tracheophyta</taxon>
        <taxon>Spermatophyta</taxon>
        <taxon>Magnoliopsida</taxon>
        <taxon>eudicotyledons</taxon>
        <taxon>Gunneridae</taxon>
        <taxon>Pentapetalae</taxon>
        <taxon>asterids</taxon>
        <taxon>Ericales</taxon>
        <taxon>Ericaceae</taxon>
        <taxon>Ericoideae</taxon>
        <taxon>Rhodoreae</taxon>
        <taxon>Rhododendron</taxon>
    </lineage>
</organism>
<keyword evidence="2" id="KW-1185">Reference proteome</keyword>